<dbReference type="EMBL" id="LECT01000014">
    <property type="protein sequence ID" value="KLU06573.1"/>
    <property type="molecule type" value="Genomic_DNA"/>
</dbReference>
<protein>
    <submittedName>
        <fullName evidence="3">Protein containing ATP-grasp domain protein</fullName>
    </submittedName>
</protein>
<comment type="caution">
    <text evidence="3">The sequence shown here is derived from an EMBL/GenBank/DDBJ whole genome shotgun (WGS) entry which is preliminary data.</text>
</comment>
<dbReference type="InterPro" id="IPR024710">
    <property type="entry name" value="MfnD"/>
</dbReference>
<accession>A0A0J1BJH7</accession>
<feature type="domain" description="ATP-grasp fold PylC-type" evidence="1">
    <location>
        <begin position="127"/>
        <end position="325"/>
    </location>
</feature>
<gene>
    <name evidence="3" type="ORF">RISK_001328</name>
</gene>
<dbReference type="SUPFAM" id="SSF56059">
    <property type="entry name" value="Glutathione synthetase ATP-binding domain-like"/>
    <property type="match status" value="1"/>
</dbReference>
<keyword evidence="4" id="KW-1185">Reference proteome</keyword>
<name>A0A0J1BJH7_RHOIS</name>
<evidence type="ECO:0000313" key="4">
    <source>
        <dbReference type="Proteomes" id="UP000036367"/>
    </source>
</evidence>
<dbReference type="STRING" id="595434.RISK_001328"/>
<dbReference type="PATRIC" id="fig|595434.4.peg.1276"/>
<dbReference type="PANTHER" id="PTHR23132">
    <property type="entry name" value="D-ALANINE--D-ALANINE LIGASE"/>
    <property type="match status" value="1"/>
</dbReference>
<dbReference type="GO" id="GO:0046872">
    <property type="term" value="F:metal ion binding"/>
    <property type="evidence" value="ECO:0007669"/>
    <property type="project" value="InterPro"/>
</dbReference>
<dbReference type="GO" id="GO:0005524">
    <property type="term" value="F:ATP binding"/>
    <property type="evidence" value="ECO:0007669"/>
    <property type="project" value="InterPro"/>
</dbReference>
<dbReference type="RefSeq" id="WP_047813261.1">
    <property type="nucleotide sequence ID" value="NZ_LECT01000014.1"/>
</dbReference>
<dbReference type="Pfam" id="PF02655">
    <property type="entry name" value="ATP-grasp_3"/>
    <property type="match status" value="1"/>
</dbReference>
<dbReference type="Proteomes" id="UP000036367">
    <property type="component" value="Unassembled WGS sequence"/>
</dbReference>
<feature type="domain" description="Tyramine--L-glutamate ligase pre ATP-grasp" evidence="2">
    <location>
        <begin position="47"/>
        <end position="118"/>
    </location>
</feature>
<reference evidence="3" key="1">
    <citation type="submission" date="2015-05" db="EMBL/GenBank/DDBJ databases">
        <title>Permanent draft genome of Rhodopirellula islandicus K833.</title>
        <authorList>
            <person name="Kizina J."/>
            <person name="Richter M."/>
            <person name="Glockner F.O."/>
            <person name="Harder J."/>
        </authorList>
    </citation>
    <scope>NUCLEOTIDE SEQUENCE [LARGE SCALE GENOMIC DNA]</scope>
    <source>
        <strain evidence="3">K833</strain>
    </source>
</reference>
<dbReference type="AlphaFoldDB" id="A0A0J1BJH7"/>
<evidence type="ECO:0000259" key="2">
    <source>
        <dbReference type="Pfam" id="PF18301"/>
    </source>
</evidence>
<sequence length="377" mass="41410">MRVFVGEYLCGGGMVSTPLEQIPPSLLREGRAMWQALVTDFAAWADVLTPLDARLENLANVLPRDVQRLTVNASANVAEAWLEAAQTCDVAIVVAPETDGELHRMITVFRESGVEVLAVDQTLVRMATDKWLTAQWLAKHKIATPVTWAQKCQLSDDAAREMDGWGSVGLDAKRWVRKPRDGCGSESVRVFDDRVSADSGSQSNDIVQAWIEGRPASILIVGAMTDGGMTKGRNQPVICPAMWQDCEWCVDDLAFPSQPAGSGARYRGGSGPIESDLQSRGRALADQVLRAMPEPPRGFLGIDFILGDRPEEDCVIEINPRLTTSYIGVRELVRGNLTSIWESCRSPETAISKRSFEWSSDPVCWTAEGEVHPQTLR</sequence>
<dbReference type="Pfam" id="PF18301">
    <property type="entry name" value="preATP-grasp_3"/>
    <property type="match status" value="1"/>
</dbReference>
<dbReference type="InterPro" id="IPR040803">
    <property type="entry name" value="MfnD_preATP-grasp"/>
</dbReference>
<dbReference type="Gene3D" id="3.30.470.20">
    <property type="entry name" value="ATP-grasp fold, B domain"/>
    <property type="match status" value="1"/>
</dbReference>
<dbReference type="OrthoDB" id="271331at2"/>
<evidence type="ECO:0000259" key="1">
    <source>
        <dbReference type="Pfam" id="PF02655"/>
    </source>
</evidence>
<evidence type="ECO:0000313" key="3">
    <source>
        <dbReference type="EMBL" id="KLU06573.1"/>
    </source>
</evidence>
<organism evidence="3 4">
    <name type="scientific">Rhodopirellula islandica</name>
    <dbReference type="NCBI Taxonomy" id="595434"/>
    <lineage>
        <taxon>Bacteria</taxon>
        <taxon>Pseudomonadati</taxon>
        <taxon>Planctomycetota</taxon>
        <taxon>Planctomycetia</taxon>
        <taxon>Pirellulales</taxon>
        <taxon>Pirellulaceae</taxon>
        <taxon>Rhodopirellula</taxon>
    </lineage>
</organism>
<dbReference type="InterPro" id="IPR003806">
    <property type="entry name" value="ATP-grasp_PylC-type"/>
</dbReference>
<dbReference type="GO" id="GO:0008716">
    <property type="term" value="F:D-alanine-D-alanine ligase activity"/>
    <property type="evidence" value="ECO:0007669"/>
    <property type="project" value="TreeGrafter"/>
</dbReference>
<dbReference type="PIRSF" id="PIRSF016766">
    <property type="entry name" value="UCP016766_ATPgrasp"/>
    <property type="match status" value="1"/>
</dbReference>
<dbReference type="Gene3D" id="3.40.50.11770">
    <property type="match status" value="1"/>
</dbReference>
<proteinExistence type="predicted"/>
<dbReference type="PANTHER" id="PTHR23132:SF23">
    <property type="entry name" value="D-ALANINE--D-ALANINE LIGASE B"/>
    <property type="match status" value="1"/>
</dbReference>